<evidence type="ECO:0008006" key="4">
    <source>
        <dbReference type="Google" id="ProtNLM"/>
    </source>
</evidence>
<dbReference type="EMBL" id="BOOQ01000055">
    <property type="protein sequence ID" value="GII50698.1"/>
    <property type="molecule type" value="Genomic_DNA"/>
</dbReference>
<name>A0A8J3URE0_9ACTN</name>
<keyword evidence="3" id="KW-1185">Reference proteome</keyword>
<dbReference type="AlphaFoldDB" id="A0A8J3URE0"/>
<reference evidence="2" key="1">
    <citation type="submission" date="2021-01" db="EMBL/GenBank/DDBJ databases">
        <title>Whole genome shotgun sequence of Planotetraspora silvatica NBRC 100141.</title>
        <authorList>
            <person name="Komaki H."/>
            <person name="Tamura T."/>
        </authorList>
    </citation>
    <scope>NUCLEOTIDE SEQUENCE</scope>
    <source>
        <strain evidence="2">NBRC 100141</strain>
    </source>
</reference>
<feature type="transmembrane region" description="Helical" evidence="1">
    <location>
        <begin position="143"/>
        <end position="163"/>
    </location>
</feature>
<feature type="transmembrane region" description="Helical" evidence="1">
    <location>
        <begin position="6"/>
        <end position="26"/>
    </location>
</feature>
<dbReference type="Proteomes" id="UP000644610">
    <property type="component" value="Unassembled WGS sequence"/>
</dbReference>
<organism evidence="2 3">
    <name type="scientific">Planotetraspora silvatica</name>
    <dbReference type="NCBI Taxonomy" id="234614"/>
    <lineage>
        <taxon>Bacteria</taxon>
        <taxon>Bacillati</taxon>
        <taxon>Actinomycetota</taxon>
        <taxon>Actinomycetes</taxon>
        <taxon>Streptosporangiales</taxon>
        <taxon>Streptosporangiaceae</taxon>
        <taxon>Planotetraspora</taxon>
    </lineage>
</organism>
<accession>A0A8J3URE0</accession>
<evidence type="ECO:0000313" key="2">
    <source>
        <dbReference type="EMBL" id="GII50698.1"/>
    </source>
</evidence>
<sequence length="167" mass="17854">MGFELVTLFIFTGGNGIALFLVAGGIRLMRRSQRLDQVGRSATGIVVDNVSGTGWRALVSGGTGASSMSSRSYGSRSDDEIRVRHRPVIEFRTEDGQVVRARGPGESTEPFVVGSSVPILYDPVAPTVVKITNGQGSESEGGLMLVTGILGLAFVWFISWNLISHRL</sequence>
<keyword evidence="1" id="KW-0472">Membrane</keyword>
<dbReference type="RefSeq" id="WP_203980184.1">
    <property type="nucleotide sequence ID" value="NZ_BAAAKY010000019.1"/>
</dbReference>
<evidence type="ECO:0000256" key="1">
    <source>
        <dbReference type="SAM" id="Phobius"/>
    </source>
</evidence>
<gene>
    <name evidence="2" type="ORF">Psi02_71220</name>
</gene>
<evidence type="ECO:0000313" key="3">
    <source>
        <dbReference type="Proteomes" id="UP000644610"/>
    </source>
</evidence>
<proteinExistence type="predicted"/>
<keyword evidence="1" id="KW-1133">Transmembrane helix</keyword>
<keyword evidence="1" id="KW-0812">Transmembrane</keyword>
<protein>
    <recommendedName>
        <fullName evidence="4">DUF3592 domain-containing protein</fullName>
    </recommendedName>
</protein>
<comment type="caution">
    <text evidence="2">The sequence shown here is derived from an EMBL/GenBank/DDBJ whole genome shotgun (WGS) entry which is preliminary data.</text>
</comment>